<protein>
    <submittedName>
        <fullName evidence="1">Uncharacterized protein</fullName>
    </submittedName>
</protein>
<gene>
    <name evidence="1" type="ORF">Hyperionvirus13_13</name>
</gene>
<name>A0A3G5AC74_9VIRU</name>
<proteinExistence type="predicted"/>
<dbReference type="EMBL" id="MK072395">
    <property type="protein sequence ID" value="AYV83871.1"/>
    <property type="molecule type" value="Genomic_DNA"/>
</dbReference>
<evidence type="ECO:0000313" key="1">
    <source>
        <dbReference type="EMBL" id="AYV83871.1"/>
    </source>
</evidence>
<accession>A0A3G5AC74</accession>
<sequence length="34" mass="4027">MPTYSEIIFVRPHSLRKEKNGVRIVSCFICKFAR</sequence>
<organism evidence="1">
    <name type="scientific">Hyperionvirus sp</name>
    <dbReference type="NCBI Taxonomy" id="2487770"/>
    <lineage>
        <taxon>Viruses</taxon>
        <taxon>Varidnaviria</taxon>
        <taxon>Bamfordvirae</taxon>
        <taxon>Nucleocytoviricota</taxon>
        <taxon>Megaviricetes</taxon>
        <taxon>Imitervirales</taxon>
        <taxon>Mimiviridae</taxon>
        <taxon>Klosneuvirinae</taxon>
    </lineage>
</organism>
<reference evidence="1" key="1">
    <citation type="submission" date="2018-10" db="EMBL/GenBank/DDBJ databases">
        <title>Hidden diversity of soil giant viruses.</title>
        <authorList>
            <person name="Schulz F."/>
            <person name="Alteio L."/>
            <person name="Goudeau D."/>
            <person name="Ryan E.M."/>
            <person name="Malmstrom R.R."/>
            <person name="Blanchard J."/>
            <person name="Woyke T."/>
        </authorList>
    </citation>
    <scope>NUCLEOTIDE SEQUENCE</scope>
    <source>
        <strain evidence="1">HYV1</strain>
    </source>
</reference>